<feature type="compositionally biased region" description="Basic residues" evidence="7">
    <location>
        <begin position="495"/>
        <end position="506"/>
    </location>
</feature>
<dbReference type="GO" id="GO:0046872">
    <property type="term" value="F:metal ion binding"/>
    <property type="evidence" value="ECO:0007669"/>
    <property type="project" value="UniProtKB-KW"/>
</dbReference>
<reference evidence="10" key="1">
    <citation type="submission" date="2015-07" db="EMBL/GenBank/DDBJ databases">
        <title>Transcriptome Assembly of Anthurium amnicola.</title>
        <authorList>
            <person name="Suzuki J."/>
        </authorList>
    </citation>
    <scope>NUCLEOTIDE SEQUENCE</scope>
</reference>
<proteinExistence type="inferred from homology"/>
<comment type="similarity">
    <text evidence="2">Belongs to the DNA polymerase type-B-like family.</text>
</comment>
<feature type="region of interest" description="Disordered" evidence="7">
    <location>
        <begin position="471"/>
        <end position="529"/>
    </location>
</feature>
<protein>
    <recommendedName>
        <fullName evidence="3">polynucleotide adenylyltransferase</fullName>
        <ecNumber evidence="3">2.7.7.19</ecNumber>
    </recommendedName>
</protein>
<evidence type="ECO:0000259" key="9">
    <source>
        <dbReference type="Pfam" id="PF22600"/>
    </source>
</evidence>
<dbReference type="FunFam" id="3.30.460.10:FF:000006">
    <property type="entry name" value="non-canonical poly(A) RNA polymerase PAPD5"/>
    <property type="match status" value="1"/>
</dbReference>
<dbReference type="GO" id="GO:0003729">
    <property type="term" value="F:mRNA binding"/>
    <property type="evidence" value="ECO:0007669"/>
    <property type="project" value="TreeGrafter"/>
</dbReference>
<dbReference type="EC" id="2.7.7.19" evidence="3"/>
<dbReference type="InterPro" id="IPR054708">
    <property type="entry name" value="MTPAP-like_central"/>
</dbReference>
<evidence type="ECO:0000256" key="3">
    <source>
        <dbReference type="ARBA" id="ARBA00012388"/>
    </source>
</evidence>
<keyword evidence="4" id="KW-0808">Transferase</keyword>
<evidence type="ECO:0000256" key="2">
    <source>
        <dbReference type="ARBA" id="ARBA00008593"/>
    </source>
</evidence>
<accession>A0A1D1YHE9</accession>
<sequence>MKSSGFIYETLGPLSLSDDDLSQQYAVFRNEIRSSTCPEDGPHAADYFSLDASVEAVDARREERMEGSPSPQSFCQTAKEEKQSPEFAWFRAGSRFRSPMVQLHREILDFCDFISPTSEEQLIRDTAVRRVFEVIKYIWPHCNVEVFGSFRTGLYLPTSDIDVVILDSKVKTPQMGLRALSRAISQKSVGKKIQVIAKARVPIIKFVEKQSGIAFDISFDMKSGPKAADFIKDAVMKMPALRPLCLILKVFLQQRELNEVFLGGIGSYALIAMLIAHLQIHWRGQKVSSQRLQEQNLGVLLVDFFDLYGRKLNNWHVGVSCNIAGNFFLKNSRGFLNDDRPYLLSIEDPQERDNDIGRNSYNYFKVRAAFATAFSSLTDANNIIGLGPLKSILGTIIRPDPILLKRNGGSKGDLTFNSLLPGAGELGTLRYANAGDLLCNWQLMDEEPLSREIIVIDDKLSLSQKRRILKSNHTPSENGNSQLFNIRSEEEGGKRVKRTKNQHRKGYRDGERRSVGSSAQDFSRSPWSL</sequence>
<keyword evidence="6" id="KW-0460">Magnesium</keyword>
<evidence type="ECO:0000256" key="6">
    <source>
        <dbReference type="ARBA" id="ARBA00022842"/>
    </source>
</evidence>
<feature type="compositionally biased region" description="Polar residues" evidence="7">
    <location>
        <begin position="515"/>
        <end position="529"/>
    </location>
</feature>
<evidence type="ECO:0000256" key="7">
    <source>
        <dbReference type="SAM" id="MobiDB-lite"/>
    </source>
</evidence>
<dbReference type="GO" id="GO:0031123">
    <property type="term" value="P:RNA 3'-end processing"/>
    <property type="evidence" value="ECO:0007669"/>
    <property type="project" value="TreeGrafter"/>
</dbReference>
<dbReference type="SUPFAM" id="SSF81301">
    <property type="entry name" value="Nucleotidyltransferase"/>
    <property type="match status" value="1"/>
</dbReference>
<dbReference type="GO" id="GO:1990817">
    <property type="term" value="F:poly(A) RNA polymerase activity"/>
    <property type="evidence" value="ECO:0007669"/>
    <property type="project" value="UniProtKB-EC"/>
</dbReference>
<feature type="domain" description="Poly(A) RNA polymerase mitochondrial-like central palm" evidence="9">
    <location>
        <begin position="103"/>
        <end position="226"/>
    </location>
</feature>
<dbReference type="Gene3D" id="1.10.1410.10">
    <property type="match status" value="1"/>
</dbReference>
<keyword evidence="5" id="KW-0479">Metal-binding</keyword>
<dbReference type="SUPFAM" id="SSF81631">
    <property type="entry name" value="PAP/OAS1 substrate-binding domain"/>
    <property type="match status" value="1"/>
</dbReference>
<dbReference type="InterPro" id="IPR002058">
    <property type="entry name" value="PAP_assoc"/>
</dbReference>
<dbReference type="Pfam" id="PF03828">
    <property type="entry name" value="PAP_assoc"/>
    <property type="match status" value="1"/>
</dbReference>
<dbReference type="Gene3D" id="3.30.460.10">
    <property type="entry name" value="Beta Polymerase, domain 2"/>
    <property type="match status" value="1"/>
</dbReference>
<dbReference type="GO" id="GO:0005730">
    <property type="term" value="C:nucleolus"/>
    <property type="evidence" value="ECO:0007669"/>
    <property type="project" value="TreeGrafter"/>
</dbReference>
<dbReference type="EMBL" id="GDJX01013880">
    <property type="protein sequence ID" value="JAT54056.1"/>
    <property type="molecule type" value="Transcribed_RNA"/>
</dbReference>
<evidence type="ECO:0000259" key="8">
    <source>
        <dbReference type="Pfam" id="PF03828"/>
    </source>
</evidence>
<dbReference type="Pfam" id="PF22600">
    <property type="entry name" value="MTPAP-like_central"/>
    <property type="match status" value="1"/>
</dbReference>
<name>A0A1D1YHE9_9ARAE</name>
<dbReference type="CDD" id="cd05402">
    <property type="entry name" value="NT_PAP_TUTase"/>
    <property type="match status" value="1"/>
</dbReference>
<evidence type="ECO:0000256" key="5">
    <source>
        <dbReference type="ARBA" id="ARBA00022723"/>
    </source>
</evidence>
<dbReference type="PANTHER" id="PTHR23092">
    <property type="entry name" value="POLY(A) RNA POLYMERASE"/>
    <property type="match status" value="1"/>
</dbReference>
<comment type="cofactor">
    <cofactor evidence="1">
        <name>Mn(2+)</name>
        <dbReference type="ChEBI" id="CHEBI:29035"/>
    </cofactor>
</comment>
<feature type="compositionally biased region" description="Polar residues" evidence="7">
    <location>
        <begin position="471"/>
        <end position="485"/>
    </location>
</feature>
<evidence type="ECO:0000256" key="4">
    <source>
        <dbReference type="ARBA" id="ARBA00022679"/>
    </source>
</evidence>
<dbReference type="FunFam" id="1.10.1410.10:FF:000009">
    <property type="entry name" value="Poly(A) RNA polymerase cid14"/>
    <property type="match status" value="1"/>
</dbReference>
<dbReference type="InterPro" id="IPR043519">
    <property type="entry name" value="NT_sf"/>
</dbReference>
<feature type="domain" description="PAP-associated" evidence="8">
    <location>
        <begin position="296"/>
        <end position="354"/>
    </location>
</feature>
<dbReference type="AlphaFoldDB" id="A0A1D1YHE9"/>
<dbReference type="GO" id="GO:0031499">
    <property type="term" value="C:TRAMP complex"/>
    <property type="evidence" value="ECO:0007669"/>
    <property type="project" value="TreeGrafter"/>
</dbReference>
<dbReference type="GO" id="GO:0043634">
    <property type="term" value="P:polyadenylation-dependent ncRNA catabolic process"/>
    <property type="evidence" value="ECO:0007669"/>
    <property type="project" value="TreeGrafter"/>
</dbReference>
<dbReference type="PANTHER" id="PTHR23092:SF15">
    <property type="entry name" value="INACTIVE NON-CANONICAL POLY(A) RNA POLYMERASE PROTEIN TRF4-2-RELATED"/>
    <property type="match status" value="1"/>
</dbReference>
<organism evidence="10">
    <name type="scientific">Anthurium amnicola</name>
    <dbReference type="NCBI Taxonomy" id="1678845"/>
    <lineage>
        <taxon>Eukaryota</taxon>
        <taxon>Viridiplantae</taxon>
        <taxon>Streptophyta</taxon>
        <taxon>Embryophyta</taxon>
        <taxon>Tracheophyta</taxon>
        <taxon>Spermatophyta</taxon>
        <taxon>Magnoliopsida</taxon>
        <taxon>Liliopsida</taxon>
        <taxon>Araceae</taxon>
        <taxon>Pothoideae</taxon>
        <taxon>Potheae</taxon>
        <taxon>Anthurium</taxon>
    </lineage>
</organism>
<gene>
    <name evidence="10" type="primary">PAPD5_7</name>
    <name evidence="10" type="ORF">g.125398</name>
</gene>
<dbReference type="InterPro" id="IPR045862">
    <property type="entry name" value="Trf4-like"/>
</dbReference>
<evidence type="ECO:0000256" key="1">
    <source>
        <dbReference type="ARBA" id="ARBA00001936"/>
    </source>
</evidence>
<evidence type="ECO:0000313" key="10">
    <source>
        <dbReference type="EMBL" id="JAT54056.1"/>
    </source>
</evidence>